<feature type="compositionally biased region" description="Polar residues" evidence="1">
    <location>
        <begin position="25"/>
        <end position="35"/>
    </location>
</feature>
<evidence type="ECO:0000313" key="3">
    <source>
        <dbReference type="Proteomes" id="UP001159364"/>
    </source>
</evidence>
<protein>
    <submittedName>
        <fullName evidence="2">Uncharacterized protein</fullName>
    </submittedName>
</protein>
<gene>
    <name evidence="2" type="ORF">K2173_026321</name>
</gene>
<feature type="region of interest" description="Disordered" evidence="1">
    <location>
        <begin position="1"/>
        <end position="81"/>
    </location>
</feature>
<organism evidence="2 3">
    <name type="scientific">Erythroxylum novogranatense</name>
    <dbReference type="NCBI Taxonomy" id="1862640"/>
    <lineage>
        <taxon>Eukaryota</taxon>
        <taxon>Viridiplantae</taxon>
        <taxon>Streptophyta</taxon>
        <taxon>Embryophyta</taxon>
        <taxon>Tracheophyta</taxon>
        <taxon>Spermatophyta</taxon>
        <taxon>Magnoliopsida</taxon>
        <taxon>eudicotyledons</taxon>
        <taxon>Gunneridae</taxon>
        <taxon>Pentapetalae</taxon>
        <taxon>rosids</taxon>
        <taxon>fabids</taxon>
        <taxon>Malpighiales</taxon>
        <taxon>Erythroxylaceae</taxon>
        <taxon>Erythroxylum</taxon>
    </lineage>
</organism>
<evidence type="ECO:0000256" key="1">
    <source>
        <dbReference type="SAM" id="MobiDB-lite"/>
    </source>
</evidence>
<dbReference type="AlphaFoldDB" id="A0AAV8SBZ9"/>
<sequence>MGENQPMMVADDMMAPKLGNRSEDNGNPETGNEQAKASEKHESSRQQQRQLTSLNLVPIDHSPENTPESCIHNESMNEIPD</sequence>
<accession>A0AAV8SBZ9</accession>
<evidence type="ECO:0000313" key="2">
    <source>
        <dbReference type="EMBL" id="KAJ8749672.1"/>
    </source>
</evidence>
<comment type="caution">
    <text evidence="2">The sequence shown here is derived from an EMBL/GenBank/DDBJ whole genome shotgun (WGS) entry which is preliminary data.</text>
</comment>
<feature type="compositionally biased region" description="Polar residues" evidence="1">
    <location>
        <begin position="64"/>
        <end position="81"/>
    </location>
</feature>
<dbReference type="Proteomes" id="UP001159364">
    <property type="component" value="Linkage Group LG12"/>
</dbReference>
<dbReference type="EMBL" id="JAIWQS010000012">
    <property type="protein sequence ID" value="KAJ8749672.1"/>
    <property type="molecule type" value="Genomic_DNA"/>
</dbReference>
<reference evidence="2 3" key="1">
    <citation type="submission" date="2021-09" db="EMBL/GenBank/DDBJ databases">
        <title>Genomic insights and catalytic innovation underlie evolution of tropane alkaloids biosynthesis.</title>
        <authorList>
            <person name="Wang Y.-J."/>
            <person name="Tian T."/>
            <person name="Huang J.-P."/>
            <person name="Huang S.-X."/>
        </authorList>
    </citation>
    <scope>NUCLEOTIDE SEQUENCE [LARGE SCALE GENOMIC DNA]</scope>
    <source>
        <strain evidence="2">KIB-2018</strain>
        <tissue evidence="2">Leaf</tissue>
    </source>
</reference>
<proteinExistence type="predicted"/>
<name>A0AAV8SBZ9_9ROSI</name>
<keyword evidence="3" id="KW-1185">Reference proteome</keyword>